<dbReference type="GO" id="GO:0008170">
    <property type="term" value="F:N-methyltransferase activity"/>
    <property type="evidence" value="ECO:0007669"/>
    <property type="project" value="InterPro"/>
</dbReference>
<dbReference type="PANTHER" id="PTHR42998">
    <property type="entry name" value="TYPE I RESTRICTION ENZYME HINDVIIP M PROTEIN-RELATED"/>
    <property type="match status" value="1"/>
</dbReference>
<dbReference type="Gene3D" id="3.40.50.150">
    <property type="entry name" value="Vaccinia Virus protein VP39"/>
    <property type="match status" value="1"/>
</dbReference>
<feature type="coiled-coil region" evidence="2">
    <location>
        <begin position="497"/>
        <end position="524"/>
    </location>
</feature>
<dbReference type="PRINTS" id="PR00507">
    <property type="entry name" value="N12N6MTFRASE"/>
</dbReference>
<dbReference type="REBASE" id="116783">
    <property type="entry name" value="M.SleC34ORF38280P"/>
</dbReference>
<dbReference type="RefSeq" id="WP_029385338.1">
    <property type="nucleotide sequence ID" value="NZ_AZSD01000289.1"/>
</dbReference>
<dbReference type="GO" id="GO:0032259">
    <property type="term" value="P:methylation"/>
    <property type="evidence" value="ECO:0007669"/>
    <property type="project" value="InterPro"/>
</dbReference>
<dbReference type="SUPFAM" id="SSF53335">
    <property type="entry name" value="S-adenosyl-L-methionine-dependent methyltransferases"/>
    <property type="match status" value="1"/>
</dbReference>
<dbReference type="AlphaFoldDB" id="A0A0F7W0E1"/>
<evidence type="ECO:0000313" key="4">
    <source>
        <dbReference type="EMBL" id="CQR63287.1"/>
    </source>
</evidence>
<dbReference type="InterPro" id="IPR002052">
    <property type="entry name" value="DNA_methylase_N6_adenine_CS"/>
</dbReference>
<gene>
    <name evidence="4" type="primary">sle_38280</name>
</gene>
<dbReference type="GO" id="GO:0003677">
    <property type="term" value="F:DNA binding"/>
    <property type="evidence" value="ECO:0007669"/>
    <property type="project" value="InterPro"/>
</dbReference>
<evidence type="ECO:0000313" key="5">
    <source>
        <dbReference type="Proteomes" id="UP000035016"/>
    </source>
</evidence>
<dbReference type="EMBL" id="LN831790">
    <property type="protein sequence ID" value="CQR63287.1"/>
    <property type="molecule type" value="Genomic_DNA"/>
</dbReference>
<dbReference type="PROSITE" id="PS00092">
    <property type="entry name" value="N6_MTASE"/>
    <property type="match status" value="1"/>
</dbReference>
<dbReference type="Gene3D" id="1.10.10.10">
    <property type="entry name" value="Winged helix-like DNA-binding domain superfamily/Winged helix DNA-binding domain"/>
    <property type="match status" value="1"/>
</dbReference>
<sequence length="527" mass="57949">MGDFADVLVSRSDIARMAGVRRPAVTNWQRRHSDFPAPVDAGQGSTEPDAFRAGDVLEWLSGRTVPSNALRPEELPGVTYGDRFRAAIGGGDRAGGFRHAVERLARQEADALRGRLNTVEFLYLLLHLVYVRSRQQQRWSSYVADPVTVLQDVDLPRAAEVPLDRLVGALNGSPPPPQDEGRETFDGLLALLQDFDARTAAEFFTPASVSRVMARALATHSASVRRLHDPFCRTGELLTGYLDAVAVRGARAPQEVSGRAAYERALQLTRMNLVLRGVERPDVQPGFWTPSSGPADPPAAFDAVITNPPFALRLDPSVAPQDYWRYGVSRSGDFDWLQYVVTRLTEAGRAAVLMGAGAGFRGGFEGKARARMVQDGVVTCVMALPPGLFARTSIPTQIWFLRAPRGRAEPILFVDGGALGSMASRTRRVLTDDNVDDLVRAYESWTSRGVADQPGLARAAGLEEIEQHDFRLDPALYVKRDTLLDGSADPAETRGRLARLAEELERLREQADNVDRLARERLRRYGL</sequence>
<name>A0A0F7W0E1_STRLW</name>
<keyword evidence="2" id="KW-0175">Coiled coil</keyword>
<dbReference type="InterPro" id="IPR003356">
    <property type="entry name" value="DNA_methylase_A-5"/>
</dbReference>
<protein>
    <submittedName>
        <fullName evidence="4">Type I restriction enzyme HindVIIP M protein</fullName>
    </submittedName>
</protein>
<proteinExistence type="predicted"/>
<organism evidence="4 5">
    <name type="scientific">Streptomyces leeuwenhoekii</name>
    <dbReference type="NCBI Taxonomy" id="1437453"/>
    <lineage>
        <taxon>Bacteria</taxon>
        <taxon>Bacillati</taxon>
        <taxon>Actinomycetota</taxon>
        <taxon>Actinomycetes</taxon>
        <taxon>Kitasatosporales</taxon>
        <taxon>Streptomycetaceae</taxon>
        <taxon>Streptomyces</taxon>
    </lineage>
</organism>
<dbReference type="GO" id="GO:0009307">
    <property type="term" value="P:DNA restriction-modification system"/>
    <property type="evidence" value="ECO:0007669"/>
    <property type="project" value="UniProtKB-KW"/>
</dbReference>
<dbReference type="Pfam" id="PF02384">
    <property type="entry name" value="N6_Mtase"/>
    <property type="match status" value="1"/>
</dbReference>
<dbReference type="InterPro" id="IPR036388">
    <property type="entry name" value="WH-like_DNA-bd_sf"/>
</dbReference>
<evidence type="ECO:0000256" key="2">
    <source>
        <dbReference type="SAM" id="Coils"/>
    </source>
</evidence>
<dbReference type="Proteomes" id="UP000035016">
    <property type="component" value="Chromosome Chromosome"/>
</dbReference>
<evidence type="ECO:0000259" key="3">
    <source>
        <dbReference type="Pfam" id="PF02384"/>
    </source>
</evidence>
<dbReference type="InterPro" id="IPR029063">
    <property type="entry name" value="SAM-dependent_MTases_sf"/>
</dbReference>
<feature type="domain" description="DNA methylase adenine-specific" evidence="3">
    <location>
        <begin position="192"/>
        <end position="481"/>
    </location>
</feature>
<evidence type="ECO:0000256" key="1">
    <source>
        <dbReference type="ARBA" id="ARBA00022747"/>
    </source>
</evidence>
<dbReference type="InterPro" id="IPR052916">
    <property type="entry name" value="Type-I_RE_MTase_Subunit"/>
</dbReference>
<dbReference type="PANTHER" id="PTHR42998:SF1">
    <property type="entry name" value="TYPE I RESTRICTION ENZYME HINDI METHYLASE SUBUNIT"/>
    <property type="match status" value="1"/>
</dbReference>
<keyword evidence="1" id="KW-0680">Restriction system</keyword>
<reference evidence="4 5" key="1">
    <citation type="submission" date="2015-02" db="EMBL/GenBank/DDBJ databases">
        <authorList>
            <person name="Gomez-Escribano P.J."/>
        </authorList>
    </citation>
    <scope>NUCLEOTIDE SEQUENCE [LARGE SCALE GENOMIC DNA]</scope>
    <source>
        <strain evidence="5">C34 (DSM 42122 / NRRL B-24963)</strain>
    </source>
</reference>
<accession>A0A0F7W0E1</accession>
<dbReference type="KEGG" id="sle:sle_38280"/>